<evidence type="ECO:0000313" key="3">
    <source>
        <dbReference type="EMBL" id="MDM1047629.1"/>
    </source>
</evidence>
<evidence type="ECO:0000313" key="4">
    <source>
        <dbReference type="Proteomes" id="UP001170954"/>
    </source>
</evidence>
<dbReference type="Gene3D" id="3.20.20.370">
    <property type="entry name" value="Glycoside hydrolase/deacetylase"/>
    <property type="match status" value="1"/>
</dbReference>
<evidence type="ECO:0000256" key="1">
    <source>
        <dbReference type="SAM" id="Phobius"/>
    </source>
</evidence>
<keyword evidence="4" id="KW-1185">Reference proteome</keyword>
<dbReference type="PROSITE" id="PS51677">
    <property type="entry name" value="NODB"/>
    <property type="match status" value="1"/>
</dbReference>
<dbReference type="PANTHER" id="PTHR10587:SF125">
    <property type="entry name" value="POLYSACCHARIDE DEACETYLASE YHEN-RELATED"/>
    <property type="match status" value="1"/>
</dbReference>
<organism evidence="3 4">
    <name type="scientific">Sphingobacterium hotanense</name>
    <dbReference type="NCBI Taxonomy" id="649196"/>
    <lineage>
        <taxon>Bacteria</taxon>
        <taxon>Pseudomonadati</taxon>
        <taxon>Bacteroidota</taxon>
        <taxon>Sphingobacteriia</taxon>
        <taxon>Sphingobacteriales</taxon>
        <taxon>Sphingobacteriaceae</taxon>
        <taxon>Sphingobacterium</taxon>
    </lineage>
</organism>
<keyword evidence="1" id="KW-0812">Transmembrane</keyword>
<gene>
    <name evidence="3" type="ORF">HX018_05155</name>
</gene>
<sequence>MLKHQYIRIVIVIACVVAAIGYLYDYWSIFVFVIVAFIGLGLTVWGVFDIRLGYFGKIHFKASEKRTKEVSLTFDDGPCPYTEQVLNLLDQYEMKATFFCIGQQVLKYPEIAKRIIDSGHSIGNHSFTHRKDIAFSNAAEMATEIKLADDAITKITKSVTPMYRPPFGVTNPNVIKACKATNKEIIGWSIRSLDTVIKDEKRILNRIVPRIKPGDIVLLHDTSERTVNVLEQLLIKMKDMNLQSIPVDRLLKIERNG</sequence>
<dbReference type="Proteomes" id="UP001170954">
    <property type="component" value="Unassembled WGS sequence"/>
</dbReference>
<accession>A0ABT7NK75</accession>
<name>A0ABT7NK75_9SPHI</name>
<reference evidence="3" key="2">
    <citation type="journal article" date="2022" name="Sci. Total Environ.">
        <title>Prevalence, transmission, and molecular epidemiology of tet(X)-positive bacteria among humans, animals, and environmental niches in China: An epidemiological, and genomic-based study.</title>
        <authorList>
            <person name="Dong N."/>
            <person name="Zeng Y."/>
            <person name="Cai C."/>
            <person name="Sun C."/>
            <person name="Lu J."/>
            <person name="Liu C."/>
            <person name="Zhou H."/>
            <person name="Sun Q."/>
            <person name="Shu L."/>
            <person name="Wang H."/>
            <person name="Wang Y."/>
            <person name="Wang S."/>
            <person name="Wu C."/>
            <person name="Chan E.W."/>
            <person name="Chen G."/>
            <person name="Shen Z."/>
            <person name="Chen S."/>
            <person name="Zhang R."/>
        </authorList>
    </citation>
    <scope>NUCLEOTIDE SEQUENCE</scope>
    <source>
        <strain evidence="3">R1692</strain>
    </source>
</reference>
<keyword evidence="1" id="KW-0472">Membrane</keyword>
<dbReference type="EMBL" id="JACAGK010000010">
    <property type="protein sequence ID" value="MDM1047629.1"/>
    <property type="molecule type" value="Genomic_DNA"/>
</dbReference>
<dbReference type="PANTHER" id="PTHR10587">
    <property type="entry name" value="GLYCOSYL TRANSFERASE-RELATED"/>
    <property type="match status" value="1"/>
</dbReference>
<comment type="caution">
    <text evidence="3">The sequence shown here is derived from an EMBL/GenBank/DDBJ whole genome shotgun (WGS) entry which is preliminary data.</text>
</comment>
<feature type="transmembrane region" description="Helical" evidence="1">
    <location>
        <begin position="30"/>
        <end position="48"/>
    </location>
</feature>
<keyword evidence="1" id="KW-1133">Transmembrane helix</keyword>
<dbReference type="CDD" id="cd10917">
    <property type="entry name" value="CE4_NodB_like_6s_7s"/>
    <property type="match status" value="1"/>
</dbReference>
<dbReference type="RefSeq" id="WP_286650667.1">
    <property type="nucleotide sequence ID" value="NZ_JACAGK010000010.1"/>
</dbReference>
<dbReference type="InterPro" id="IPR011330">
    <property type="entry name" value="Glyco_hydro/deAcase_b/a-brl"/>
</dbReference>
<dbReference type="SUPFAM" id="SSF88713">
    <property type="entry name" value="Glycoside hydrolase/deacetylase"/>
    <property type="match status" value="1"/>
</dbReference>
<reference evidence="3" key="1">
    <citation type="submission" date="2020-06" db="EMBL/GenBank/DDBJ databases">
        <authorList>
            <person name="Dong N."/>
        </authorList>
    </citation>
    <scope>NUCLEOTIDE SEQUENCE</scope>
    <source>
        <strain evidence="3">R1692</strain>
    </source>
</reference>
<dbReference type="Pfam" id="PF01522">
    <property type="entry name" value="Polysacc_deac_1"/>
    <property type="match status" value="1"/>
</dbReference>
<feature type="domain" description="NodB homology" evidence="2">
    <location>
        <begin position="68"/>
        <end position="245"/>
    </location>
</feature>
<dbReference type="InterPro" id="IPR002509">
    <property type="entry name" value="NODB_dom"/>
</dbReference>
<evidence type="ECO:0000259" key="2">
    <source>
        <dbReference type="PROSITE" id="PS51677"/>
    </source>
</evidence>
<protein>
    <submittedName>
        <fullName evidence="3">Polysaccharide deacetylase family protein</fullName>
    </submittedName>
</protein>
<proteinExistence type="predicted"/>
<feature type="transmembrane region" description="Helical" evidence="1">
    <location>
        <begin position="7"/>
        <end position="24"/>
    </location>
</feature>
<dbReference type="InterPro" id="IPR050248">
    <property type="entry name" value="Polysacc_deacetylase_ArnD"/>
</dbReference>